<feature type="compositionally biased region" description="Basic residues" evidence="1">
    <location>
        <begin position="161"/>
        <end position="170"/>
    </location>
</feature>
<feature type="compositionally biased region" description="Basic residues" evidence="1">
    <location>
        <begin position="130"/>
        <end position="151"/>
    </location>
</feature>
<dbReference type="EC" id="5.1.1.3" evidence="2"/>
<keyword evidence="2" id="KW-0413">Isomerase</keyword>
<feature type="compositionally biased region" description="Basic and acidic residues" evidence="1">
    <location>
        <begin position="275"/>
        <end position="285"/>
    </location>
</feature>
<feature type="compositionally biased region" description="Basic residues" evidence="1">
    <location>
        <begin position="13"/>
        <end position="25"/>
    </location>
</feature>
<feature type="compositionally biased region" description="Basic residues" evidence="1">
    <location>
        <begin position="57"/>
        <end position="67"/>
    </location>
</feature>
<feature type="compositionally biased region" description="Low complexity" evidence="1">
    <location>
        <begin position="191"/>
        <end position="205"/>
    </location>
</feature>
<feature type="region of interest" description="Disordered" evidence="1">
    <location>
        <begin position="1"/>
        <end position="285"/>
    </location>
</feature>
<feature type="non-terminal residue" evidence="2">
    <location>
        <position position="285"/>
    </location>
</feature>
<name>A0A6J4S125_9ACTN</name>
<feature type="compositionally biased region" description="Low complexity" evidence="1">
    <location>
        <begin position="222"/>
        <end position="243"/>
    </location>
</feature>
<feature type="compositionally biased region" description="Low complexity" evidence="1">
    <location>
        <begin position="47"/>
        <end position="56"/>
    </location>
</feature>
<evidence type="ECO:0000256" key="1">
    <source>
        <dbReference type="SAM" id="MobiDB-lite"/>
    </source>
</evidence>
<feature type="compositionally biased region" description="Basic and acidic residues" evidence="1">
    <location>
        <begin position="68"/>
        <end position="77"/>
    </location>
</feature>
<dbReference type="GO" id="GO:0008881">
    <property type="term" value="F:glutamate racemase activity"/>
    <property type="evidence" value="ECO:0007669"/>
    <property type="project" value="UniProtKB-EC"/>
</dbReference>
<accession>A0A6J4S125</accession>
<dbReference type="EMBL" id="CADCVU010000048">
    <property type="protein sequence ID" value="CAA9487107.1"/>
    <property type="molecule type" value="Genomic_DNA"/>
</dbReference>
<feature type="compositionally biased region" description="Basic residues" evidence="1">
    <location>
        <begin position="91"/>
        <end position="103"/>
    </location>
</feature>
<evidence type="ECO:0000313" key="2">
    <source>
        <dbReference type="EMBL" id="CAA9487107.1"/>
    </source>
</evidence>
<dbReference type="AlphaFoldDB" id="A0A6J4S125"/>
<protein>
    <submittedName>
        <fullName evidence="2">Glutamate racemase</fullName>
        <ecNumber evidence="2">5.1.1.3</ecNumber>
    </submittedName>
</protein>
<gene>
    <name evidence="2" type="ORF">AVDCRST_MAG45-516</name>
</gene>
<feature type="non-terminal residue" evidence="2">
    <location>
        <position position="1"/>
    </location>
</feature>
<proteinExistence type="predicted"/>
<sequence>DRALATRAPDRRLRLRGRGTHRTARVPRVPAPRGLPLPRRHGPLSVRRALGAGAARLRPRARRHPARARIEAPDRRLQLGHRGGSAGAARAPRRPGRGGRRGRAGVAARRSGHPQRASRAPGHAGDRRERRLRPGTRRGRPRRHARVRPRAGSRSADPGRPRGRRARGRAGRAAVRAAARRGGRHRDPRVHPLSARAADAPARAGATRRDRLLGRGHRRGGRALAGRRWPRPARGPARRLSLPVLGRSGGLPGARHALPPASARRGAPRRGRTGGRWDRTSGGRV</sequence>
<reference evidence="2" key="1">
    <citation type="submission" date="2020-02" db="EMBL/GenBank/DDBJ databases">
        <authorList>
            <person name="Meier V. D."/>
        </authorList>
    </citation>
    <scope>NUCLEOTIDE SEQUENCE</scope>
    <source>
        <strain evidence="2">AVDCRST_MAG45</strain>
    </source>
</reference>
<feature type="compositionally biased region" description="Basic residues" evidence="1">
    <location>
        <begin position="178"/>
        <end position="188"/>
    </location>
</feature>
<feature type="compositionally biased region" description="Basic and acidic residues" evidence="1">
    <location>
        <begin position="1"/>
        <end position="12"/>
    </location>
</feature>
<organism evidence="2">
    <name type="scientific">uncultured Solirubrobacterales bacterium</name>
    <dbReference type="NCBI Taxonomy" id="768556"/>
    <lineage>
        <taxon>Bacteria</taxon>
        <taxon>Bacillati</taxon>
        <taxon>Actinomycetota</taxon>
        <taxon>Thermoleophilia</taxon>
        <taxon>Solirubrobacterales</taxon>
        <taxon>environmental samples</taxon>
    </lineage>
</organism>